<gene>
    <name evidence="1" type="ORF">E4V82_23155</name>
</gene>
<reference evidence="1 2" key="1">
    <citation type="journal article" date="2019" name="Lett. Appl. Microbiol.">
        <title>A case of 'blown pack' spoilage of vacuum-packaged pork likely associated with Clostridium estertheticum in Canada.</title>
        <authorList>
            <person name="Zhang P."/>
            <person name="Ward P."/>
            <person name="McMullen L.M."/>
            <person name="Yang X."/>
        </authorList>
    </citation>
    <scope>NUCLEOTIDE SEQUENCE [LARGE SCALE GENOMIC DNA]</scope>
    <source>
        <strain evidence="1 2">MA19</strain>
    </source>
</reference>
<dbReference type="AlphaFoldDB" id="A0A5N7J897"/>
<accession>A0A5N7J897</accession>
<evidence type="ECO:0000313" key="2">
    <source>
        <dbReference type="Proteomes" id="UP000342249"/>
    </source>
</evidence>
<evidence type="ECO:0000313" key="1">
    <source>
        <dbReference type="EMBL" id="MPQ64964.1"/>
    </source>
</evidence>
<protein>
    <submittedName>
        <fullName evidence="1">Uncharacterized protein</fullName>
    </submittedName>
</protein>
<dbReference type="RefSeq" id="WP_152754099.1">
    <property type="nucleotide sequence ID" value="NZ_SPSE01000025.1"/>
</dbReference>
<dbReference type="EMBL" id="SPSF01000062">
    <property type="protein sequence ID" value="MPQ64964.1"/>
    <property type="molecule type" value="Genomic_DNA"/>
</dbReference>
<comment type="caution">
    <text evidence="1">The sequence shown here is derived from an EMBL/GenBank/DDBJ whole genome shotgun (WGS) entry which is preliminary data.</text>
</comment>
<organism evidence="1 2">
    <name type="scientific">Clostridium estertheticum</name>
    <dbReference type="NCBI Taxonomy" id="238834"/>
    <lineage>
        <taxon>Bacteria</taxon>
        <taxon>Bacillati</taxon>
        <taxon>Bacillota</taxon>
        <taxon>Clostridia</taxon>
        <taxon>Eubacteriales</taxon>
        <taxon>Clostridiaceae</taxon>
        <taxon>Clostridium</taxon>
    </lineage>
</organism>
<dbReference type="Proteomes" id="UP000342249">
    <property type="component" value="Unassembled WGS sequence"/>
</dbReference>
<proteinExistence type="predicted"/>
<name>A0A5N7J897_9CLOT</name>
<sequence length="223" mass="26196">MKMNLLVILGDKKNSDIDSIKCQAHHIIELFMELLPKYLDIDGSSRITINFKPKGARAQYSTILGTSNYFIEENKLNEYNCLDVEEKEGFILKLIEESLIDIAKRNSRGQEIEDIIRKTYELVIKNNFSLKIKVSKISRKSSCGKFKANVYRYLNKELGEAWCVEIVSKDSKESYVEWITEKPSYLNRKDFFKKSIWQGEEFLIYNRLDKLVRTIKPKFKLEV</sequence>